<dbReference type="Proteomes" id="UP000733611">
    <property type="component" value="Unassembled WGS sequence"/>
</dbReference>
<keyword evidence="2 4" id="KW-0067">ATP-binding</keyword>
<name>A0A948WZG7_9GAMM</name>
<dbReference type="SMART" id="SM00382">
    <property type="entry name" value="AAA"/>
    <property type="match status" value="1"/>
</dbReference>
<evidence type="ECO:0000313" key="5">
    <source>
        <dbReference type="Proteomes" id="UP000733611"/>
    </source>
</evidence>
<dbReference type="InterPro" id="IPR003593">
    <property type="entry name" value="AAA+_ATPase"/>
</dbReference>
<keyword evidence="1" id="KW-0547">Nucleotide-binding</keyword>
<sequence>MLAIKGLKVVRGSFMVYLPHLAINDGECVALCGVSGSGKSTLLEAIGLLTPCLSVEHFSLNGINVDELDPHDAQALRVCDIGIMPQSGGLVPYLTIRENLQLQITLALKQQVYPLFPEDADAATAAAAAATAAAGADTALALGAFSDSGAVATDTTAASNTRDSLRAALELPPADMVTPQSLISSSPESVSAAASAATSATTWQENLQENFMVGLSHGHITTASDLALSRNAAETAAGSVRVMPALTTSHLRIENEFSKAKVAAYMSHLLPLCKTLHLANELDKLPSELSIGQRQRALFLRAIAHKPRLILIDEPTASLDPDNARSLFAAIDEIAAAAQVCVLLVTHDVRAAARYRRYVYNQQLSYSEHSIFSLAPEDSVAEMERSFTQEDLLQEWKMDYPASSSMTTDFAGHGSLFTYNGCKVSALLHTAFDSHSSRATGAHIPQRPFSQRGQ</sequence>
<proteinExistence type="predicted"/>
<dbReference type="InterPro" id="IPR003439">
    <property type="entry name" value="ABC_transporter-like_ATP-bd"/>
</dbReference>
<dbReference type="InterPro" id="IPR015854">
    <property type="entry name" value="ABC_transpr_LolD-like"/>
</dbReference>
<feature type="domain" description="ABC transporter" evidence="3">
    <location>
        <begin position="1"/>
        <end position="410"/>
    </location>
</feature>
<dbReference type="Pfam" id="PF00005">
    <property type="entry name" value="ABC_tran"/>
    <property type="match status" value="1"/>
</dbReference>
<evidence type="ECO:0000259" key="3">
    <source>
        <dbReference type="PROSITE" id="PS50893"/>
    </source>
</evidence>
<dbReference type="GO" id="GO:0005886">
    <property type="term" value="C:plasma membrane"/>
    <property type="evidence" value="ECO:0007669"/>
    <property type="project" value="TreeGrafter"/>
</dbReference>
<reference evidence="4" key="2">
    <citation type="submission" date="2021-04" db="EMBL/GenBank/DDBJ databases">
        <authorList>
            <person name="Gilroy R."/>
        </authorList>
    </citation>
    <scope>NUCLEOTIDE SEQUENCE</scope>
    <source>
        <strain evidence="4">378</strain>
    </source>
</reference>
<dbReference type="PROSITE" id="PS50893">
    <property type="entry name" value="ABC_TRANSPORTER_2"/>
    <property type="match status" value="1"/>
</dbReference>
<evidence type="ECO:0000256" key="2">
    <source>
        <dbReference type="ARBA" id="ARBA00022840"/>
    </source>
</evidence>
<dbReference type="InterPro" id="IPR027417">
    <property type="entry name" value="P-loop_NTPase"/>
</dbReference>
<dbReference type="AlphaFoldDB" id="A0A948WZG7"/>
<organism evidence="4 5">
    <name type="scientific">Candidatus Anaerobiospirillum pullicola</name>
    <dbReference type="NCBI Taxonomy" id="2838451"/>
    <lineage>
        <taxon>Bacteria</taxon>
        <taxon>Pseudomonadati</taxon>
        <taxon>Pseudomonadota</taxon>
        <taxon>Gammaproteobacteria</taxon>
        <taxon>Aeromonadales</taxon>
        <taxon>Succinivibrionaceae</taxon>
        <taxon>Anaerobiospirillum</taxon>
    </lineage>
</organism>
<comment type="caution">
    <text evidence="4">The sequence shown here is derived from an EMBL/GenBank/DDBJ whole genome shotgun (WGS) entry which is preliminary data.</text>
</comment>
<evidence type="ECO:0000313" key="4">
    <source>
        <dbReference type="EMBL" id="MBU3844768.1"/>
    </source>
</evidence>
<dbReference type="GO" id="GO:0016887">
    <property type="term" value="F:ATP hydrolysis activity"/>
    <property type="evidence" value="ECO:0007669"/>
    <property type="project" value="InterPro"/>
</dbReference>
<evidence type="ECO:0000256" key="1">
    <source>
        <dbReference type="ARBA" id="ARBA00022741"/>
    </source>
</evidence>
<protein>
    <submittedName>
        <fullName evidence="4">ATP-binding cassette domain-containing protein</fullName>
    </submittedName>
</protein>
<dbReference type="PANTHER" id="PTHR24220">
    <property type="entry name" value="IMPORT ATP-BINDING PROTEIN"/>
    <property type="match status" value="1"/>
</dbReference>
<dbReference type="SUPFAM" id="SSF52540">
    <property type="entry name" value="P-loop containing nucleoside triphosphate hydrolases"/>
    <property type="match status" value="1"/>
</dbReference>
<dbReference type="Gene3D" id="3.40.50.300">
    <property type="entry name" value="P-loop containing nucleotide triphosphate hydrolases"/>
    <property type="match status" value="2"/>
</dbReference>
<dbReference type="EMBL" id="JAHLFE010000163">
    <property type="protein sequence ID" value="MBU3844768.1"/>
    <property type="molecule type" value="Genomic_DNA"/>
</dbReference>
<accession>A0A948WZG7</accession>
<dbReference type="GO" id="GO:0022857">
    <property type="term" value="F:transmembrane transporter activity"/>
    <property type="evidence" value="ECO:0007669"/>
    <property type="project" value="TreeGrafter"/>
</dbReference>
<reference evidence="4" key="1">
    <citation type="journal article" date="2021" name="PeerJ">
        <title>Extensive microbial diversity within the chicken gut microbiome revealed by metagenomics and culture.</title>
        <authorList>
            <person name="Gilroy R."/>
            <person name="Ravi A."/>
            <person name="Getino M."/>
            <person name="Pursley I."/>
            <person name="Horton D.L."/>
            <person name="Alikhan N.F."/>
            <person name="Baker D."/>
            <person name="Gharbi K."/>
            <person name="Hall N."/>
            <person name="Watson M."/>
            <person name="Adriaenssens E.M."/>
            <person name="Foster-Nyarko E."/>
            <person name="Jarju S."/>
            <person name="Secka A."/>
            <person name="Antonio M."/>
            <person name="Oren A."/>
            <person name="Chaudhuri R.R."/>
            <person name="La Ragione R."/>
            <person name="Hildebrand F."/>
            <person name="Pallen M.J."/>
        </authorList>
    </citation>
    <scope>NUCLEOTIDE SEQUENCE</scope>
    <source>
        <strain evidence="4">378</strain>
    </source>
</reference>
<dbReference type="GO" id="GO:0005524">
    <property type="term" value="F:ATP binding"/>
    <property type="evidence" value="ECO:0007669"/>
    <property type="project" value="UniProtKB-KW"/>
</dbReference>
<gene>
    <name evidence="4" type="ORF">H9847_07890</name>
</gene>